<dbReference type="InterPro" id="IPR005358">
    <property type="entry name" value="Puta_zinc/iron-chelating_dom"/>
</dbReference>
<reference evidence="1 2" key="1">
    <citation type="submission" date="2013-12" db="EMBL/GenBank/DDBJ databases">
        <authorList>
            <person name="Stott M."/>
        </authorList>
    </citation>
    <scope>NUCLEOTIDE SEQUENCE [LARGE SCALE GENOMIC DNA]</scope>
    <source>
        <strain evidence="1 2">K22</strain>
    </source>
</reference>
<gene>
    <name evidence="1" type="ORF">PYK22_00442</name>
</gene>
<protein>
    <submittedName>
        <fullName evidence="1">Putative zinc-or iron-chelating domain</fullName>
    </submittedName>
</protein>
<dbReference type="EMBL" id="CBXV010000002">
    <property type="protein sequence ID" value="CDM64448.1"/>
    <property type="molecule type" value="Genomic_DNA"/>
</dbReference>
<accession>A0A0B6WTA0</accession>
<dbReference type="Pfam" id="PF03692">
    <property type="entry name" value="CxxCxxCC"/>
    <property type="match status" value="1"/>
</dbReference>
<reference evidence="1 2" key="2">
    <citation type="submission" date="2015-01" db="EMBL/GenBank/DDBJ databases">
        <title>Complete genome sequence of Pyrinomonas methylaliphatogenes type strain K22T.</title>
        <authorList>
            <person name="Lee K.C.Y."/>
            <person name="Power J.F."/>
            <person name="Dunfield P.F."/>
            <person name="Morgan X.C."/>
            <person name="Huttenhower C."/>
            <person name="Stott M.B."/>
        </authorList>
    </citation>
    <scope>NUCLEOTIDE SEQUENCE [LARGE SCALE GENOMIC DNA]</scope>
    <source>
        <strain evidence="1 2">K22</strain>
    </source>
</reference>
<name>A0A0B6WTA0_9BACT</name>
<sequence>MHALAELHERVARAARRLARKHELRCARGCHACCIDGLTVFEIEAELIRRHHRDLLEQGEPHPVGACAFLAEDGSCRIYEHRPYVCRTQGLPLRWLEELEDGELVELRDICPLNDRGQPLEGLPAGDCWTIGPVEGKLAKLQLIFGQGKMNRVALRELFARKGKAAT</sequence>
<dbReference type="STRING" id="454194.PYK22_00442"/>
<proteinExistence type="predicted"/>
<evidence type="ECO:0000313" key="2">
    <source>
        <dbReference type="Proteomes" id="UP000031518"/>
    </source>
</evidence>
<dbReference type="RefSeq" id="WP_157770621.1">
    <property type="nucleotide sequence ID" value="NZ_CBXV010000002.1"/>
</dbReference>
<dbReference type="OrthoDB" id="9810361at2"/>
<evidence type="ECO:0000313" key="1">
    <source>
        <dbReference type="EMBL" id="CDM64448.1"/>
    </source>
</evidence>
<organism evidence="1 2">
    <name type="scientific">Pyrinomonas methylaliphatogenes</name>
    <dbReference type="NCBI Taxonomy" id="454194"/>
    <lineage>
        <taxon>Bacteria</taxon>
        <taxon>Pseudomonadati</taxon>
        <taxon>Acidobacteriota</taxon>
        <taxon>Blastocatellia</taxon>
        <taxon>Blastocatellales</taxon>
        <taxon>Pyrinomonadaceae</taxon>
        <taxon>Pyrinomonas</taxon>
    </lineage>
</organism>
<dbReference type="AlphaFoldDB" id="A0A0B6WTA0"/>
<keyword evidence="2" id="KW-1185">Reference proteome</keyword>
<dbReference type="Proteomes" id="UP000031518">
    <property type="component" value="Unassembled WGS sequence"/>
</dbReference>